<keyword evidence="9" id="KW-1185">Reference proteome</keyword>
<protein>
    <recommendedName>
        <fullName evidence="6">Poly [ADP-ribose] polymerase</fullName>
        <shortName evidence="6">PARP</shortName>
        <ecNumber evidence="6">2.4.2.-</ecNumber>
    </recommendedName>
</protein>
<proteinExistence type="predicted"/>
<dbReference type="InterPro" id="IPR002589">
    <property type="entry name" value="Macro_dom"/>
</dbReference>
<evidence type="ECO:0000313" key="8">
    <source>
        <dbReference type="EMBL" id="KAL3880865.1"/>
    </source>
</evidence>
<evidence type="ECO:0000313" key="9">
    <source>
        <dbReference type="Proteomes" id="UP001634394"/>
    </source>
</evidence>
<evidence type="ECO:0000256" key="3">
    <source>
        <dbReference type="ARBA" id="ARBA00022679"/>
    </source>
</evidence>
<evidence type="ECO:0000256" key="5">
    <source>
        <dbReference type="ARBA" id="ARBA00023242"/>
    </source>
</evidence>
<dbReference type="InterPro" id="IPR012317">
    <property type="entry name" value="Poly(ADP-ribose)pol_cat_dom"/>
</dbReference>
<evidence type="ECO:0000256" key="2">
    <source>
        <dbReference type="ARBA" id="ARBA00022676"/>
    </source>
</evidence>
<comment type="caution">
    <text evidence="8">The sequence shown here is derived from an EMBL/GenBank/DDBJ whole genome shotgun (WGS) entry which is preliminary data.</text>
</comment>
<dbReference type="SUPFAM" id="SSF52949">
    <property type="entry name" value="Macro domain-like"/>
    <property type="match status" value="2"/>
</dbReference>
<dbReference type="PANTHER" id="PTHR14453:SF67">
    <property type="entry name" value="POLY [ADP-RIBOSE] POLYMERASE"/>
    <property type="match status" value="1"/>
</dbReference>
<gene>
    <name evidence="8" type="ORF">ACJMK2_033071</name>
</gene>
<dbReference type="SUPFAM" id="SSF56399">
    <property type="entry name" value="ADP-ribosylation"/>
    <property type="match status" value="1"/>
</dbReference>
<dbReference type="EMBL" id="JBJQND010000004">
    <property type="protein sequence ID" value="KAL3880865.1"/>
    <property type="molecule type" value="Genomic_DNA"/>
</dbReference>
<dbReference type="PANTHER" id="PTHR14453">
    <property type="entry name" value="PARP/ZINC FINGER CCCH TYPE DOMAIN CONTAINING PROTEIN"/>
    <property type="match status" value="1"/>
</dbReference>
<organism evidence="8 9">
    <name type="scientific">Sinanodonta woodiana</name>
    <name type="common">Chinese pond mussel</name>
    <name type="synonym">Anodonta woodiana</name>
    <dbReference type="NCBI Taxonomy" id="1069815"/>
    <lineage>
        <taxon>Eukaryota</taxon>
        <taxon>Metazoa</taxon>
        <taxon>Spiralia</taxon>
        <taxon>Lophotrochozoa</taxon>
        <taxon>Mollusca</taxon>
        <taxon>Bivalvia</taxon>
        <taxon>Autobranchia</taxon>
        <taxon>Heteroconchia</taxon>
        <taxon>Palaeoheterodonta</taxon>
        <taxon>Unionida</taxon>
        <taxon>Unionoidea</taxon>
        <taxon>Unionidae</taxon>
        <taxon>Unioninae</taxon>
        <taxon>Sinanodonta</taxon>
    </lineage>
</organism>
<dbReference type="Gene3D" id="3.40.220.10">
    <property type="entry name" value="Leucine Aminopeptidase, subunit E, domain 1"/>
    <property type="match status" value="2"/>
</dbReference>
<dbReference type="Pfam" id="PF00644">
    <property type="entry name" value="PARP"/>
    <property type="match status" value="1"/>
</dbReference>
<dbReference type="InterPro" id="IPR052056">
    <property type="entry name" value="Mono-ARTD/PARP"/>
</dbReference>
<sequence>EIENITKKCLERANQMDFDSMAILALGTGYLEYPADTVALTMFNCIENFSENASNLCLQTIKIVVHPSDKDIWKAFRSEARKRASSLDSKTRASEIYKEGNIAIKICLGKLAKWRATVLVSSGTPDLQLCNGSLSDSLLEEAGSELQDECDEKYPGGIQHGDVAVTAGYNLQCEKVYHGALPSWDKTHNTKGFTDEFASSVSPFHPVREHKVPKQRPISIHPRGSKEYFDDLYKSDIYPPCYWTRYNVSKSIKQWNAETKEPAEPMFMRVDPETFNEVKKVVELTWQKEFIGHGKDAKGLQNLNYTKINVTKVKRIENIQVFEKYANYRHAFFNTVSKQGQVTPFDDIKGLRKGPLKTSACISKKSDLVKDIYPEINEHYLFHGTKVDVVESIARQGLDDRLAENAMFGKGVYCAESSTKADQYADDKQRRLEGEKKMFLVRACLGEVYIESSSTAHQRPPCRQCKQDKCTNHSNLYDSVVGEGSWNFREFVLYERMQVYPEYLITYRRA</sequence>
<dbReference type="Proteomes" id="UP001634394">
    <property type="component" value="Unassembled WGS sequence"/>
</dbReference>
<evidence type="ECO:0000259" key="7">
    <source>
        <dbReference type="PROSITE" id="PS51059"/>
    </source>
</evidence>
<dbReference type="InterPro" id="IPR043472">
    <property type="entry name" value="Macro_dom-like"/>
</dbReference>
<feature type="non-terminal residue" evidence="8">
    <location>
        <position position="1"/>
    </location>
</feature>
<keyword evidence="4 6" id="KW-0520">NAD</keyword>
<evidence type="ECO:0000256" key="6">
    <source>
        <dbReference type="RuleBase" id="RU362114"/>
    </source>
</evidence>
<keyword evidence="2 6" id="KW-0328">Glycosyltransferase</keyword>
<keyword evidence="5" id="KW-0539">Nucleus</keyword>
<dbReference type="Pfam" id="PF01661">
    <property type="entry name" value="Macro"/>
    <property type="match status" value="1"/>
</dbReference>
<dbReference type="GO" id="GO:0003950">
    <property type="term" value="F:NAD+ poly-ADP-ribosyltransferase activity"/>
    <property type="evidence" value="ECO:0007669"/>
    <property type="project" value="UniProtKB-UniRule"/>
</dbReference>
<dbReference type="AlphaFoldDB" id="A0ABD3X3W3"/>
<dbReference type="GO" id="GO:0005634">
    <property type="term" value="C:nucleus"/>
    <property type="evidence" value="ECO:0007669"/>
    <property type="project" value="UniProtKB-SubCell"/>
</dbReference>
<feature type="domain" description="PARP catalytic" evidence="7">
    <location>
        <begin position="275"/>
        <end position="510"/>
    </location>
</feature>
<dbReference type="EC" id="2.4.2.-" evidence="6"/>
<reference evidence="8 9" key="1">
    <citation type="submission" date="2024-11" db="EMBL/GenBank/DDBJ databases">
        <title>Chromosome-level genome assembly of the freshwater bivalve Anodonta woodiana.</title>
        <authorList>
            <person name="Chen X."/>
        </authorList>
    </citation>
    <scope>NUCLEOTIDE SEQUENCE [LARGE SCALE GENOMIC DNA]</scope>
    <source>
        <strain evidence="8">MN2024</strain>
        <tissue evidence="8">Gills</tissue>
    </source>
</reference>
<dbReference type="PROSITE" id="PS51059">
    <property type="entry name" value="PARP_CATALYTIC"/>
    <property type="match status" value="1"/>
</dbReference>
<comment type="subcellular location">
    <subcellularLocation>
        <location evidence="1">Nucleus</location>
    </subcellularLocation>
</comment>
<accession>A0ABD3X3W3</accession>
<dbReference type="Gene3D" id="3.90.228.10">
    <property type="match status" value="1"/>
</dbReference>
<evidence type="ECO:0000256" key="4">
    <source>
        <dbReference type="ARBA" id="ARBA00023027"/>
    </source>
</evidence>
<name>A0ABD3X3W3_SINWO</name>
<evidence type="ECO:0000256" key="1">
    <source>
        <dbReference type="ARBA" id="ARBA00004123"/>
    </source>
</evidence>
<keyword evidence="3 6" id="KW-0808">Transferase</keyword>